<dbReference type="AlphaFoldDB" id="A0AAW2NQJ2"/>
<dbReference type="EMBL" id="JACGWJ010000019">
    <property type="protein sequence ID" value="KAL0345772.1"/>
    <property type="molecule type" value="Genomic_DNA"/>
</dbReference>
<evidence type="ECO:0008006" key="2">
    <source>
        <dbReference type="Google" id="ProtNLM"/>
    </source>
</evidence>
<proteinExistence type="predicted"/>
<organism evidence="1">
    <name type="scientific">Sesamum radiatum</name>
    <name type="common">Black benniseed</name>
    <dbReference type="NCBI Taxonomy" id="300843"/>
    <lineage>
        <taxon>Eukaryota</taxon>
        <taxon>Viridiplantae</taxon>
        <taxon>Streptophyta</taxon>
        <taxon>Embryophyta</taxon>
        <taxon>Tracheophyta</taxon>
        <taxon>Spermatophyta</taxon>
        <taxon>Magnoliopsida</taxon>
        <taxon>eudicotyledons</taxon>
        <taxon>Gunneridae</taxon>
        <taxon>Pentapetalae</taxon>
        <taxon>asterids</taxon>
        <taxon>lamiids</taxon>
        <taxon>Lamiales</taxon>
        <taxon>Pedaliaceae</taxon>
        <taxon>Sesamum</taxon>
    </lineage>
</organism>
<dbReference type="Gene3D" id="1.10.340.70">
    <property type="match status" value="1"/>
</dbReference>
<sequence>MIQRFDKCMVHQIPREENGRADALSKFGAMVFGIKETKVPVPERMQFKANRFIVIGDELFKRTPEGMLNCLDNECVKYVMKEIHGGSCGNHSGGRSLAQKITRQGYFWPTMVTDAMEFSKKMRKLLEVRKPPAHPSDPYGGNKNCLPIRPMWDRHCWTLPLGSSTKEIHDSSN</sequence>
<gene>
    <name evidence="1" type="ORF">Sradi_4408500</name>
</gene>
<reference evidence="1" key="1">
    <citation type="submission" date="2020-06" db="EMBL/GenBank/DDBJ databases">
        <authorList>
            <person name="Li T."/>
            <person name="Hu X."/>
            <person name="Zhang T."/>
            <person name="Song X."/>
            <person name="Zhang H."/>
            <person name="Dai N."/>
            <person name="Sheng W."/>
            <person name="Hou X."/>
            <person name="Wei L."/>
        </authorList>
    </citation>
    <scope>NUCLEOTIDE SEQUENCE</scope>
    <source>
        <strain evidence="1">G02</strain>
        <tissue evidence="1">Leaf</tissue>
    </source>
</reference>
<name>A0AAW2NQJ2_SESRA</name>
<dbReference type="PANTHER" id="PTHR48475:SF1">
    <property type="entry name" value="RNASE H TYPE-1 DOMAIN-CONTAINING PROTEIN"/>
    <property type="match status" value="1"/>
</dbReference>
<protein>
    <recommendedName>
        <fullName evidence="2">Integrase zinc-binding domain-containing protein</fullName>
    </recommendedName>
</protein>
<comment type="caution">
    <text evidence="1">The sequence shown here is derived from an EMBL/GenBank/DDBJ whole genome shotgun (WGS) entry which is preliminary data.</text>
</comment>
<evidence type="ECO:0000313" key="1">
    <source>
        <dbReference type="EMBL" id="KAL0345772.1"/>
    </source>
</evidence>
<accession>A0AAW2NQJ2</accession>
<dbReference type="PANTHER" id="PTHR48475">
    <property type="entry name" value="RIBONUCLEASE H"/>
    <property type="match status" value="1"/>
</dbReference>
<reference evidence="1" key="2">
    <citation type="journal article" date="2024" name="Plant">
        <title>Genomic evolution and insights into agronomic trait innovations of Sesamum species.</title>
        <authorList>
            <person name="Miao H."/>
            <person name="Wang L."/>
            <person name="Qu L."/>
            <person name="Liu H."/>
            <person name="Sun Y."/>
            <person name="Le M."/>
            <person name="Wang Q."/>
            <person name="Wei S."/>
            <person name="Zheng Y."/>
            <person name="Lin W."/>
            <person name="Duan Y."/>
            <person name="Cao H."/>
            <person name="Xiong S."/>
            <person name="Wang X."/>
            <person name="Wei L."/>
            <person name="Li C."/>
            <person name="Ma Q."/>
            <person name="Ju M."/>
            <person name="Zhao R."/>
            <person name="Li G."/>
            <person name="Mu C."/>
            <person name="Tian Q."/>
            <person name="Mei H."/>
            <person name="Zhang T."/>
            <person name="Gao T."/>
            <person name="Zhang H."/>
        </authorList>
    </citation>
    <scope>NUCLEOTIDE SEQUENCE</scope>
    <source>
        <strain evidence="1">G02</strain>
    </source>
</reference>